<feature type="region of interest" description="Disordered" evidence="1">
    <location>
        <begin position="128"/>
        <end position="176"/>
    </location>
</feature>
<feature type="compositionally biased region" description="Polar residues" evidence="1">
    <location>
        <begin position="141"/>
        <end position="168"/>
    </location>
</feature>
<evidence type="ECO:0000313" key="3">
    <source>
        <dbReference type="EMBL" id="MVN78910.1"/>
    </source>
</evidence>
<keyword evidence="2" id="KW-1133">Transmembrane helix</keyword>
<feature type="transmembrane region" description="Helical" evidence="2">
    <location>
        <begin position="191"/>
        <end position="209"/>
    </location>
</feature>
<feature type="compositionally biased region" description="Low complexity" evidence="1">
    <location>
        <begin position="128"/>
        <end position="138"/>
    </location>
</feature>
<evidence type="ECO:0000313" key="4">
    <source>
        <dbReference type="Proteomes" id="UP000441336"/>
    </source>
</evidence>
<reference evidence="3 4" key="1">
    <citation type="submission" date="2019-12" db="EMBL/GenBank/DDBJ databases">
        <title>Hymenobacter sp. HMF4947 Genome sequencing and assembly.</title>
        <authorList>
            <person name="Kang H."/>
            <person name="Cha I."/>
            <person name="Kim H."/>
            <person name="Joh K."/>
        </authorList>
    </citation>
    <scope>NUCLEOTIDE SEQUENCE [LARGE SCALE GENOMIC DNA]</scope>
    <source>
        <strain evidence="3 4">HMF4947</strain>
    </source>
</reference>
<keyword evidence="4" id="KW-1185">Reference proteome</keyword>
<dbReference type="RefSeq" id="WP_157569517.1">
    <property type="nucleotide sequence ID" value="NZ_WQKZ01000008.1"/>
</dbReference>
<proteinExistence type="predicted"/>
<keyword evidence="2" id="KW-0812">Transmembrane</keyword>
<accession>A0A7K1TKG7</accession>
<evidence type="ECO:0000256" key="1">
    <source>
        <dbReference type="SAM" id="MobiDB-lite"/>
    </source>
</evidence>
<dbReference type="EMBL" id="WQKZ01000008">
    <property type="protein sequence ID" value="MVN78910.1"/>
    <property type="molecule type" value="Genomic_DNA"/>
</dbReference>
<gene>
    <name evidence="3" type="ORF">GO988_21485</name>
</gene>
<protein>
    <submittedName>
        <fullName evidence="3">Uncharacterized protein</fullName>
    </submittedName>
</protein>
<keyword evidence="2" id="KW-0472">Membrane</keyword>
<name>A0A7K1TKG7_9BACT</name>
<sequence>MRRYLLAAAVLLSTAACTSSRELIQKRAYHDPKPVELTKQHAEPAALLPAGDTSKLAHLPWEHKPSTSLFHRLFSSKQPVPTSQAAGNWPVPGKCKGCVFNVVAGNQTNSAVGKKGSGAVGEGAAVTTTTTGKNSGPAVINSDSSTQNAIGQGGNISATNGNNNATEQTKQDTTKEAPGPLAVIADNATAWLPWVAGGAAVAFLVFFLIRRKAAKTLV</sequence>
<evidence type="ECO:0000256" key="2">
    <source>
        <dbReference type="SAM" id="Phobius"/>
    </source>
</evidence>
<dbReference type="AlphaFoldDB" id="A0A7K1TKG7"/>
<dbReference type="PROSITE" id="PS51257">
    <property type="entry name" value="PROKAR_LIPOPROTEIN"/>
    <property type="match status" value="1"/>
</dbReference>
<organism evidence="3 4">
    <name type="scientific">Hymenobacter ginkgonis</name>
    <dbReference type="NCBI Taxonomy" id="2682976"/>
    <lineage>
        <taxon>Bacteria</taxon>
        <taxon>Pseudomonadati</taxon>
        <taxon>Bacteroidota</taxon>
        <taxon>Cytophagia</taxon>
        <taxon>Cytophagales</taxon>
        <taxon>Hymenobacteraceae</taxon>
        <taxon>Hymenobacter</taxon>
    </lineage>
</organism>
<comment type="caution">
    <text evidence="3">The sequence shown here is derived from an EMBL/GenBank/DDBJ whole genome shotgun (WGS) entry which is preliminary data.</text>
</comment>
<dbReference type="Proteomes" id="UP000441336">
    <property type="component" value="Unassembled WGS sequence"/>
</dbReference>